<reference evidence="1" key="1">
    <citation type="submission" date="2022-08" db="EMBL/GenBank/DDBJ databases">
        <title>Genome Sequence of Fusarium decemcellulare.</title>
        <authorList>
            <person name="Buettner E."/>
        </authorList>
    </citation>
    <scope>NUCLEOTIDE SEQUENCE</scope>
    <source>
        <strain evidence="1">Babe19</strain>
    </source>
</reference>
<comment type="caution">
    <text evidence="1">The sequence shown here is derived from an EMBL/GenBank/DDBJ whole genome shotgun (WGS) entry which is preliminary data.</text>
</comment>
<organism evidence="1 2">
    <name type="scientific">Fusarium decemcellulare</name>
    <dbReference type="NCBI Taxonomy" id="57161"/>
    <lineage>
        <taxon>Eukaryota</taxon>
        <taxon>Fungi</taxon>
        <taxon>Dikarya</taxon>
        <taxon>Ascomycota</taxon>
        <taxon>Pezizomycotina</taxon>
        <taxon>Sordariomycetes</taxon>
        <taxon>Hypocreomycetidae</taxon>
        <taxon>Hypocreales</taxon>
        <taxon>Nectriaceae</taxon>
        <taxon>Fusarium</taxon>
        <taxon>Fusarium decemcellulare species complex</taxon>
    </lineage>
</organism>
<keyword evidence="2" id="KW-1185">Reference proteome</keyword>
<accession>A0ACC1R8Y3</accession>
<protein>
    <submittedName>
        <fullName evidence="1">Uncharacterized protein</fullName>
    </submittedName>
</protein>
<proteinExistence type="predicted"/>
<gene>
    <name evidence="1" type="ORF">NM208_g16885</name>
</gene>
<sequence>MMKVGPGCQIARSNKSLDRFDGRAGRPSLILFSAGAGRFSRPVNVHGPRSNDGAASGRGKQTAPFRDPWDVILGQIKPSERALVFLVFFAAEKLCFSPDDAEHLGIWIWILLEGGLSTGGREKQKQKEKEVQVKIKGSIGDMQLSTLLASVLAVTASAAPTYPKFEAKDARSAVDSLGSLSDYFNLLAYKVKSAKISAEAPVCDLSQAKMPLGMSLQSTAPPTLERAAGANM</sequence>
<dbReference type="EMBL" id="JANRMS010005582">
    <property type="protein sequence ID" value="KAJ3501694.1"/>
    <property type="molecule type" value="Genomic_DNA"/>
</dbReference>
<dbReference type="Proteomes" id="UP001148629">
    <property type="component" value="Unassembled WGS sequence"/>
</dbReference>
<evidence type="ECO:0000313" key="1">
    <source>
        <dbReference type="EMBL" id="KAJ3501694.1"/>
    </source>
</evidence>
<name>A0ACC1R8Y3_9HYPO</name>
<evidence type="ECO:0000313" key="2">
    <source>
        <dbReference type="Proteomes" id="UP001148629"/>
    </source>
</evidence>